<organism evidence="17 18">
    <name type="scientific">Alosa alosa</name>
    <name type="common">allis shad</name>
    <dbReference type="NCBI Taxonomy" id="278164"/>
    <lineage>
        <taxon>Eukaryota</taxon>
        <taxon>Metazoa</taxon>
        <taxon>Chordata</taxon>
        <taxon>Craniata</taxon>
        <taxon>Vertebrata</taxon>
        <taxon>Euteleostomi</taxon>
        <taxon>Actinopterygii</taxon>
        <taxon>Neopterygii</taxon>
        <taxon>Teleostei</taxon>
        <taxon>Clupei</taxon>
        <taxon>Clupeiformes</taxon>
        <taxon>Clupeoidei</taxon>
        <taxon>Clupeidae</taxon>
        <taxon>Alosa</taxon>
    </lineage>
</organism>
<comment type="similarity">
    <text evidence="2 12">Belongs to the syndecan proteoglycan family.</text>
</comment>
<keyword evidence="11 12" id="KW-0357">Heparan sulfate</keyword>
<feature type="chain" id="PRO_5043910624" description="Syndecan" evidence="15">
    <location>
        <begin position="22"/>
        <end position="494"/>
    </location>
</feature>
<keyword evidence="5 12" id="KW-0812">Transmembrane</keyword>
<feature type="compositionally biased region" description="Polar residues" evidence="13">
    <location>
        <begin position="285"/>
        <end position="305"/>
    </location>
</feature>
<evidence type="ECO:0000256" key="15">
    <source>
        <dbReference type="SAM" id="SignalP"/>
    </source>
</evidence>
<evidence type="ECO:0000256" key="12">
    <source>
        <dbReference type="RuleBase" id="RU000649"/>
    </source>
</evidence>
<comment type="similarity">
    <text evidence="3">Belongs to the neurexin family.</text>
</comment>
<keyword evidence="9 14" id="KW-0472">Membrane</keyword>
<evidence type="ECO:0000313" key="17">
    <source>
        <dbReference type="EMBL" id="KAG5265442.1"/>
    </source>
</evidence>
<evidence type="ECO:0000256" key="8">
    <source>
        <dbReference type="ARBA" id="ARBA00022989"/>
    </source>
</evidence>
<feature type="domain" description="Syndecan/Neurexin" evidence="16">
    <location>
        <begin position="430"/>
        <end position="492"/>
    </location>
</feature>
<feature type="region of interest" description="Disordered" evidence="13">
    <location>
        <begin position="200"/>
        <end position="220"/>
    </location>
</feature>
<evidence type="ECO:0000256" key="1">
    <source>
        <dbReference type="ARBA" id="ARBA00004479"/>
    </source>
</evidence>
<evidence type="ECO:0000256" key="10">
    <source>
        <dbReference type="ARBA" id="ARBA00023180"/>
    </source>
</evidence>
<evidence type="ECO:0000256" key="9">
    <source>
        <dbReference type="ARBA" id="ARBA00023136"/>
    </source>
</evidence>
<protein>
    <recommendedName>
        <fullName evidence="12">Syndecan</fullName>
    </recommendedName>
</protein>
<feature type="compositionally biased region" description="Acidic residues" evidence="13">
    <location>
        <begin position="268"/>
        <end position="278"/>
    </location>
</feature>
<feature type="compositionally biased region" description="Acidic residues" evidence="13">
    <location>
        <begin position="360"/>
        <end position="375"/>
    </location>
</feature>
<feature type="compositionally biased region" description="Low complexity" evidence="13">
    <location>
        <begin position="200"/>
        <end position="212"/>
    </location>
</feature>
<dbReference type="InterPro" id="IPR027789">
    <property type="entry name" value="Syndecan/Neurexin_dom"/>
</dbReference>
<evidence type="ECO:0000256" key="3">
    <source>
        <dbReference type="ARBA" id="ARBA00010241"/>
    </source>
</evidence>
<keyword evidence="4" id="KW-0597">Phosphoprotein</keyword>
<sequence>MRIHLTRIGLLVFYISSLVSALSSSTNIPPEDLDTSGDDAEFSGSGSGSGEDDLGNVNGGQVTLINVTEKSSITDAPFSTVQQTTEKIPIAVDKSHISVSLSPVTTIIPPMETSDSDTLHHHTTHIHIHDTVEGKNTTTPPAEKVDITTLVSGTKEKVTVVTTTLKETSIDLEEEEGTTTTTTTTAAAAVVIVEDEATDLPPLAPTTTSSAPIDNEESTTAFVSDTKEKVTVVTTKLQETSIDLEEEEGTMTTTTTTTTAAVVIVEDEDGTSVPEEEATDMRPLATTTTSSAPIDNKESTTASVSGSKEKVTVVTTTLQETSIDLEEEEEEEEEVVEGTTTMTTTTTTTTTTAAVVTVEDEDGTSVPEENYDEATDMPPLAPTTTAIVDIIVPKVRKGVERPKPDEDFVFANDIRRTNTKSLESSSDHQTLLERKEVLAGVICGGIVGLALAVMLVSIMAYRMKKKDEGSYALEDHKPFNGDYQKVQRQEEFLA</sequence>
<dbReference type="PANTHER" id="PTHR10915">
    <property type="entry name" value="SYNDECAN"/>
    <property type="match status" value="1"/>
</dbReference>
<keyword evidence="10 12" id="KW-0325">Glycoprotein</keyword>
<evidence type="ECO:0000256" key="2">
    <source>
        <dbReference type="ARBA" id="ARBA00005343"/>
    </source>
</evidence>
<gene>
    <name evidence="17" type="ORF">AALO_G00242530</name>
</gene>
<dbReference type="GO" id="GO:0016477">
    <property type="term" value="P:cell migration"/>
    <property type="evidence" value="ECO:0007669"/>
    <property type="project" value="TreeGrafter"/>
</dbReference>
<comment type="caution">
    <text evidence="17">The sequence shown here is derived from an EMBL/GenBank/DDBJ whole genome shotgun (WGS) entry which is preliminary data.</text>
</comment>
<reference evidence="17" key="1">
    <citation type="submission" date="2020-10" db="EMBL/GenBank/DDBJ databases">
        <title>Chromosome-scale genome assembly of the Allis shad, Alosa alosa.</title>
        <authorList>
            <person name="Margot Z."/>
            <person name="Christophe K."/>
            <person name="Cabau C."/>
            <person name="Louis A."/>
            <person name="Berthelot C."/>
            <person name="Parey E."/>
            <person name="Roest Crollius H."/>
            <person name="Montfort J."/>
            <person name="Robinson-Rechavi M."/>
            <person name="Bucao C."/>
            <person name="Bouchez O."/>
            <person name="Gislard M."/>
            <person name="Lluch J."/>
            <person name="Milhes M."/>
            <person name="Lampietro C."/>
            <person name="Lopez Roques C."/>
            <person name="Donnadieu C."/>
            <person name="Braasch I."/>
            <person name="Desvignes T."/>
            <person name="Postlethwait J."/>
            <person name="Bobe J."/>
            <person name="Guiguen Y."/>
        </authorList>
    </citation>
    <scope>NUCLEOTIDE SEQUENCE</scope>
    <source>
        <strain evidence="17">M-15738</strain>
        <tissue evidence="17">Blood</tissue>
    </source>
</reference>
<feature type="compositionally biased region" description="Acidic residues" evidence="13">
    <location>
        <begin position="323"/>
        <end position="336"/>
    </location>
</feature>
<feature type="transmembrane region" description="Helical" evidence="14">
    <location>
        <begin position="437"/>
        <end position="461"/>
    </location>
</feature>
<evidence type="ECO:0000256" key="14">
    <source>
        <dbReference type="SAM" id="Phobius"/>
    </source>
</evidence>
<feature type="signal peptide" evidence="15">
    <location>
        <begin position="1"/>
        <end position="21"/>
    </location>
</feature>
<evidence type="ECO:0000256" key="4">
    <source>
        <dbReference type="ARBA" id="ARBA00022553"/>
    </source>
</evidence>
<comment type="subcellular location">
    <subcellularLocation>
        <location evidence="1 12">Membrane</location>
        <topology evidence="1 12">Single-pass type I membrane protein</topology>
    </subcellularLocation>
</comment>
<dbReference type="GO" id="GO:0009986">
    <property type="term" value="C:cell surface"/>
    <property type="evidence" value="ECO:0007669"/>
    <property type="project" value="TreeGrafter"/>
</dbReference>
<keyword evidence="6 15" id="KW-0732">Signal</keyword>
<dbReference type="PANTHER" id="PTHR10915:SF5">
    <property type="entry name" value="SYNDECAN-1"/>
    <property type="match status" value="1"/>
</dbReference>
<evidence type="ECO:0000256" key="6">
    <source>
        <dbReference type="ARBA" id="ARBA00022729"/>
    </source>
</evidence>
<feature type="region of interest" description="Disordered" evidence="13">
    <location>
        <begin position="360"/>
        <end position="380"/>
    </location>
</feature>
<proteinExistence type="inferred from homology"/>
<accession>A0AAV6FUQ0</accession>
<evidence type="ECO:0000256" key="11">
    <source>
        <dbReference type="ARBA" id="ARBA00023207"/>
    </source>
</evidence>
<dbReference type="AlphaFoldDB" id="A0AAV6FUQ0"/>
<evidence type="ECO:0000256" key="13">
    <source>
        <dbReference type="SAM" id="MobiDB-lite"/>
    </source>
</evidence>
<comment type="function">
    <text evidence="12">Cell surface proteoglycan.</text>
</comment>
<dbReference type="EMBL" id="JADWDJ010000019">
    <property type="protein sequence ID" value="KAG5265442.1"/>
    <property type="molecule type" value="Genomic_DNA"/>
</dbReference>
<dbReference type="GO" id="GO:0016020">
    <property type="term" value="C:membrane"/>
    <property type="evidence" value="ECO:0007669"/>
    <property type="project" value="UniProtKB-SubCell"/>
</dbReference>
<dbReference type="Proteomes" id="UP000823561">
    <property type="component" value="Chromosome 19"/>
</dbReference>
<keyword evidence="7 12" id="KW-0654">Proteoglycan</keyword>
<evidence type="ECO:0000313" key="18">
    <source>
        <dbReference type="Proteomes" id="UP000823561"/>
    </source>
</evidence>
<feature type="region of interest" description="Disordered" evidence="13">
    <location>
        <begin position="26"/>
        <end position="59"/>
    </location>
</feature>
<dbReference type="PROSITE" id="PS00964">
    <property type="entry name" value="SYNDECAN"/>
    <property type="match status" value="1"/>
</dbReference>
<evidence type="ECO:0000256" key="5">
    <source>
        <dbReference type="ARBA" id="ARBA00022692"/>
    </source>
</evidence>
<evidence type="ECO:0000259" key="16">
    <source>
        <dbReference type="Pfam" id="PF01034"/>
    </source>
</evidence>
<dbReference type="InterPro" id="IPR030479">
    <property type="entry name" value="Syndecan_CS"/>
</dbReference>
<feature type="compositionally biased region" description="Acidic residues" evidence="13">
    <location>
        <begin position="31"/>
        <end position="41"/>
    </location>
</feature>
<name>A0AAV6FUQ0_9TELE</name>
<keyword evidence="18" id="KW-1185">Reference proteome</keyword>
<keyword evidence="8 14" id="KW-1133">Transmembrane helix</keyword>
<feature type="region of interest" description="Disordered" evidence="13">
    <location>
        <begin position="323"/>
        <end position="345"/>
    </location>
</feature>
<dbReference type="InterPro" id="IPR001050">
    <property type="entry name" value="Syndecan"/>
</dbReference>
<dbReference type="Pfam" id="PF01034">
    <property type="entry name" value="Syndecan"/>
    <property type="match status" value="1"/>
</dbReference>
<evidence type="ECO:0000256" key="7">
    <source>
        <dbReference type="ARBA" id="ARBA00022974"/>
    </source>
</evidence>
<feature type="region of interest" description="Disordered" evidence="13">
    <location>
        <begin position="268"/>
        <end position="305"/>
    </location>
</feature>